<protein>
    <submittedName>
        <fullName evidence="1">Uncharacterized protein</fullName>
    </submittedName>
</protein>
<dbReference type="Proteomes" id="UP000499080">
    <property type="component" value="Unassembled WGS sequence"/>
</dbReference>
<organism evidence="1 2">
    <name type="scientific">Araneus ventricosus</name>
    <name type="common">Orbweaver spider</name>
    <name type="synonym">Epeira ventricosa</name>
    <dbReference type="NCBI Taxonomy" id="182803"/>
    <lineage>
        <taxon>Eukaryota</taxon>
        <taxon>Metazoa</taxon>
        <taxon>Ecdysozoa</taxon>
        <taxon>Arthropoda</taxon>
        <taxon>Chelicerata</taxon>
        <taxon>Arachnida</taxon>
        <taxon>Araneae</taxon>
        <taxon>Araneomorphae</taxon>
        <taxon>Entelegynae</taxon>
        <taxon>Araneoidea</taxon>
        <taxon>Araneidae</taxon>
        <taxon>Araneus</taxon>
    </lineage>
</organism>
<proteinExistence type="predicted"/>
<dbReference type="EMBL" id="BGPR01001213">
    <property type="protein sequence ID" value="GBM48377.1"/>
    <property type="molecule type" value="Genomic_DNA"/>
</dbReference>
<evidence type="ECO:0000313" key="1">
    <source>
        <dbReference type="EMBL" id="GBM48377.1"/>
    </source>
</evidence>
<reference evidence="1 2" key="1">
    <citation type="journal article" date="2019" name="Sci. Rep.">
        <title>Orb-weaving spider Araneus ventricosus genome elucidates the spidroin gene catalogue.</title>
        <authorList>
            <person name="Kono N."/>
            <person name="Nakamura H."/>
            <person name="Ohtoshi R."/>
            <person name="Moran D.A.P."/>
            <person name="Shinohara A."/>
            <person name="Yoshida Y."/>
            <person name="Fujiwara M."/>
            <person name="Mori M."/>
            <person name="Tomita M."/>
            <person name="Arakawa K."/>
        </authorList>
    </citation>
    <scope>NUCLEOTIDE SEQUENCE [LARGE SCALE GENOMIC DNA]</scope>
</reference>
<evidence type="ECO:0000313" key="2">
    <source>
        <dbReference type="Proteomes" id="UP000499080"/>
    </source>
</evidence>
<dbReference type="OrthoDB" id="1099063at2759"/>
<gene>
    <name evidence="1" type="ORF">AVEN_103562_1</name>
</gene>
<sequence>MDNKNTSVPHTLLSKISHHTSGRTIGPCVQQAPVTADLQRNRVSNLESSGSEAETLPLGHRGSSDLRITFKMIISMNFPEFTIHFNAITSLDLLLQMKIV</sequence>
<name>A0A4Y2G572_ARAVE</name>
<accession>A0A4Y2G572</accession>
<comment type="caution">
    <text evidence="1">The sequence shown here is derived from an EMBL/GenBank/DDBJ whole genome shotgun (WGS) entry which is preliminary data.</text>
</comment>
<keyword evidence="2" id="KW-1185">Reference proteome</keyword>
<dbReference type="AlphaFoldDB" id="A0A4Y2G572"/>